<dbReference type="Pfam" id="PF11848">
    <property type="entry name" value="DUF3368"/>
    <property type="match status" value="1"/>
</dbReference>
<comment type="caution">
    <text evidence="1">The sequence shown here is derived from an EMBL/GenBank/DDBJ whole genome shotgun (WGS) entry which is preliminary data.</text>
</comment>
<keyword evidence="2" id="KW-1185">Reference proteome</keyword>
<dbReference type="RefSeq" id="WP_133230449.1">
    <property type="nucleotide sequence ID" value="NZ_SOZE01000001.1"/>
</dbReference>
<name>A0A4Y8SQ04_9SPHI</name>
<dbReference type="InterPro" id="IPR021799">
    <property type="entry name" value="PIN-like_prokaryotic"/>
</dbReference>
<dbReference type="EMBL" id="SOZE01000001">
    <property type="protein sequence ID" value="TFF40765.1"/>
    <property type="molecule type" value="Genomic_DNA"/>
</dbReference>
<dbReference type="AlphaFoldDB" id="A0A4Y8SQ04"/>
<evidence type="ECO:0000313" key="2">
    <source>
        <dbReference type="Proteomes" id="UP000297540"/>
    </source>
</evidence>
<reference evidence="1 2" key="1">
    <citation type="journal article" date="2017" name="Int. J. Syst. Evol. Microbiol.">
        <title>Mucilaginibacterpsychrotolerans sp. nov., isolated from peatlands.</title>
        <authorList>
            <person name="Deng Y."/>
            <person name="Shen L."/>
            <person name="Xu B."/>
            <person name="Liu Y."/>
            <person name="Gu Z."/>
            <person name="Liu H."/>
            <person name="Zhou Y."/>
        </authorList>
    </citation>
    <scope>NUCLEOTIDE SEQUENCE [LARGE SCALE GENOMIC DNA]</scope>
    <source>
        <strain evidence="1 2">NH7-4</strain>
    </source>
</reference>
<organism evidence="1 2">
    <name type="scientific">Mucilaginibacter psychrotolerans</name>
    <dbReference type="NCBI Taxonomy" id="1524096"/>
    <lineage>
        <taxon>Bacteria</taxon>
        <taxon>Pseudomonadati</taxon>
        <taxon>Bacteroidota</taxon>
        <taxon>Sphingobacteriia</taxon>
        <taxon>Sphingobacteriales</taxon>
        <taxon>Sphingobacteriaceae</taxon>
        <taxon>Mucilaginibacter</taxon>
    </lineage>
</organism>
<gene>
    <name evidence="1" type="ORF">E2R66_00890</name>
</gene>
<sequence length="158" mass="17109">MKPIVSARAALVITDASCLILLDKIGHLDLLPILFSKVITTPEIISEYGSAAPHWMLVITVFNKKLQSQFADIVDAGEASALALAQEITNDYVIIDDMQARKLAAKLGLNIIGTLGILLKAKQAGLIAVLKPVLEKVEKTNFRTTKALIESILRYAGE</sequence>
<dbReference type="PANTHER" id="PTHR39550">
    <property type="entry name" value="SLL0658 PROTEIN"/>
    <property type="match status" value="1"/>
</dbReference>
<proteinExistence type="predicted"/>
<dbReference type="OrthoDB" id="764457at2"/>
<dbReference type="PANTHER" id="PTHR39550:SF1">
    <property type="entry name" value="SLL0658 PROTEIN"/>
    <property type="match status" value="1"/>
</dbReference>
<evidence type="ECO:0000313" key="1">
    <source>
        <dbReference type="EMBL" id="TFF40765.1"/>
    </source>
</evidence>
<protein>
    <submittedName>
        <fullName evidence="1">DUF3368 domain-containing protein</fullName>
    </submittedName>
</protein>
<dbReference type="Proteomes" id="UP000297540">
    <property type="component" value="Unassembled WGS sequence"/>
</dbReference>
<accession>A0A4Y8SQ04</accession>